<keyword evidence="6" id="KW-1185">Reference proteome</keyword>
<evidence type="ECO:0000256" key="1">
    <source>
        <dbReference type="ARBA" id="ARBA00009924"/>
    </source>
</evidence>
<name>A0ABV7JBW3_9GAMM</name>
<dbReference type="InterPro" id="IPR027417">
    <property type="entry name" value="P-loop_NTPase"/>
</dbReference>
<reference evidence="6" key="1">
    <citation type="journal article" date="2019" name="Int. J. Syst. Evol. Microbiol.">
        <title>The Global Catalogue of Microorganisms (GCM) 10K type strain sequencing project: providing services to taxonomists for standard genome sequencing and annotation.</title>
        <authorList>
            <consortium name="The Broad Institute Genomics Platform"/>
            <consortium name="The Broad Institute Genome Sequencing Center for Infectious Disease"/>
            <person name="Wu L."/>
            <person name="Ma J."/>
        </authorList>
    </citation>
    <scope>NUCLEOTIDE SEQUENCE [LARGE SCALE GENOMIC DNA]</scope>
    <source>
        <strain evidence="6">KCTC 42953</strain>
    </source>
</reference>
<evidence type="ECO:0000259" key="4">
    <source>
        <dbReference type="Pfam" id="PF03976"/>
    </source>
</evidence>
<dbReference type="SUPFAM" id="SSF52540">
    <property type="entry name" value="P-loop containing nucleoside triphosphate hydrolases"/>
    <property type="match status" value="1"/>
</dbReference>
<dbReference type="RefSeq" id="WP_077412261.1">
    <property type="nucleotide sequence ID" value="NZ_JBHRTS010000009.1"/>
</dbReference>
<dbReference type="InterPro" id="IPR022300">
    <property type="entry name" value="PPK2-rel_1"/>
</dbReference>
<keyword evidence="2" id="KW-0808">Transferase</keyword>
<dbReference type="GO" id="GO:0016301">
    <property type="term" value="F:kinase activity"/>
    <property type="evidence" value="ECO:0007669"/>
    <property type="project" value="UniProtKB-KW"/>
</dbReference>
<dbReference type="NCBIfam" id="TIGR03709">
    <property type="entry name" value="PPK2_rel_1"/>
    <property type="match status" value="1"/>
</dbReference>
<keyword evidence="3 5" id="KW-0418">Kinase</keyword>
<dbReference type="InterPro" id="IPR016898">
    <property type="entry name" value="Polyphosphate_phosphotransfera"/>
</dbReference>
<dbReference type="EMBL" id="JBHRTS010000009">
    <property type="protein sequence ID" value="MFC3195600.1"/>
    <property type="molecule type" value="Genomic_DNA"/>
</dbReference>
<dbReference type="PANTHER" id="PTHR34383">
    <property type="entry name" value="POLYPHOSPHATE:AMP PHOSPHOTRANSFERASE-RELATED"/>
    <property type="match status" value="1"/>
</dbReference>
<dbReference type="Proteomes" id="UP001595533">
    <property type="component" value="Unassembled WGS sequence"/>
</dbReference>
<comment type="caution">
    <text evidence="5">The sequence shown here is derived from an EMBL/GenBank/DDBJ whole genome shotgun (WGS) entry which is preliminary data.</text>
</comment>
<evidence type="ECO:0000313" key="6">
    <source>
        <dbReference type="Proteomes" id="UP001595533"/>
    </source>
</evidence>
<feature type="domain" description="Polyphosphate kinase-2-related" evidence="4">
    <location>
        <begin position="32"/>
        <end position="257"/>
    </location>
</feature>
<sequence length="283" mass="32771">MSKITAFQYQKDQPRPTQEQLMDYISTHQIKLKPEAKSLAAGLEAINAEAKQAVLVVFQALDAAGKDSTIRNVFRYCDPGHMNVAAFKAPSKREAAHDFMWRCYQEFPAKGQLSVFNRSYYEETLVVRVHPEFLKGQGIVQKPNKTFWNKRFNFIKQTETHLVNSGTKVIKFFLDVSQDVQHQRFIRRYSTPEKQWKFNTRDLQESLRWDDYQKAFNKMLKKTSTRIAPWHIIPANDKPAMRAMVSAIIQAEMSSMKPSYPGMPAFDENELKLIDQLVSGDQP</sequence>
<comment type="similarity">
    <text evidence="1">Belongs to the polyphosphate kinase 2 (PPK2) family. Class I subfamily.</text>
</comment>
<protein>
    <submittedName>
        <fullName evidence="5">PPK2 family polyphosphate kinase</fullName>
    </submittedName>
</protein>
<dbReference type="Pfam" id="PF03976">
    <property type="entry name" value="PPK2"/>
    <property type="match status" value="1"/>
</dbReference>
<dbReference type="PIRSF" id="PIRSF028756">
    <property type="entry name" value="PPK2_prd"/>
    <property type="match status" value="1"/>
</dbReference>
<accession>A0ABV7JBW3</accession>
<organism evidence="5 6">
    <name type="scientific">Marinicella sediminis</name>
    <dbReference type="NCBI Taxonomy" id="1792834"/>
    <lineage>
        <taxon>Bacteria</taxon>
        <taxon>Pseudomonadati</taxon>
        <taxon>Pseudomonadota</taxon>
        <taxon>Gammaproteobacteria</taxon>
        <taxon>Lysobacterales</taxon>
        <taxon>Marinicellaceae</taxon>
        <taxon>Marinicella</taxon>
    </lineage>
</organism>
<dbReference type="InterPro" id="IPR022488">
    <property type="entry name" value="PPK2-related"/>
</dbReference>
<gene>
    <name evidence="5" type="ORF">ACFODZ_15200</name>
</gene>
<dbReference type="Gene3D" id="3.40.50.300">
    <property type="entry name" value="P-loop containing nucleotide triphosphate hydrolases"/>
    <property type="match status" value="1"/>
</dbReference>
<evidence type="ECO:0000256" key="3">
    <source>
        <dbReference type="ARBA" id="ARBA00022777"/>
    </source>
</evidence>
<evidence type="ECO:0000313" key="5">
    <source>
        <dbReference type="EMBL" id="MFC3195600.1"/>
    </source>
</evidence>
<evidence type="ECO:0000256" key="2">
    <source>
        <dbReference type="ARBA" id="ARBA00022679"/>
    </source>
</evidence>
<proteinExistence type="inferred from homology"/>
<dbReference type="PANTHER" id="PTHR34383:SF3">
    <property type="entry name" value="POLYPHOSPHATE:AMP PHOSPHOTRANSFERASE"/>
    <property type="match status" value="1"/>
</dbReference>